<comment type="similarity">
    <text evidence="2">Belongs to the cytochrome P450 family.</text>
</comment>
<keyword evidence="5" id="KW-0560">Oxidoreductase</keyword>
<dbReference type="Gene3D" id="1.10.630.10">
    <property type="entry name" value="Cytochrome P450"/>
    <property type="match status" value="1"/>
</dbReference>
<evidence type="ECO:0000256" key="7">
    <source>
        <dbReference type="ARBA" id="ARBA00023033"/>
    </source>
</evidence>
<keyword evidence="8" id="KW-0472">Membrane</keyword>
<evidence type="ECO:0000256" key="3">
    <source>
        <dbReference type="ARBA" id="ARBA00022617"/>
    </source>
</evidence>
<keyword evidence="10" id="KW-1185">Reference proteome</keyword>
<dbReference type="EMBL" id="FZQP02001116">
    <property type="protein sequence ID" value="VVC91846.1"/>
    <property type="molecule type" value="Genomic_DNA"/>
</dbReference>
<dbReference type="Proteomes" id="UP000324832">
    <property type="component" value="Unassembled WGS sequence"/>
</dbReference>
<dbReference type="GO" id="GO:0004497">
    <property type="term" value="F:monooxygenase activity"/>
    <property type="evidence" value="ECO:0007669"/>
    <property type="project" value="UniProtKB-KW"/>
</dbReference>
<keyword evidence="8" id="KW-1133">Transmembrane helix</keyword>
<dbReference type="Pfam" id="PF00067">
    <property type="entry name" value="p450"/>
    <property type="match status" value="1"/>
</dbReference>
<proteinExistence type="inferred from homology"/>
<dbReference type="AlphaFoldDB" id="A0A5E4Q3N9"/>
<evidence type="ECO:0000256" key="6">
    <source>
        <dbReference type="ARBA" id="ARBA00023004"/>
    </source>
</evidence>
<keyword evidence="8" id="KW-0812">Transmembrane</keyword>
<dbReference type="GO" id="GO:0005506">
    <property type="term" value="F:iron ion binding"/>
    <property type="evidence" value="ECO:0007669"/>
    <property type="project" value="InterPro"/>
</dbReference>
<dbReference type="InterPro" id="IPR036396">
    <property type="entry name" value="Cyt_P450_sf"/>
</dbReference>
<evidence type="ECO:0000256" key="5">
    <source>
        <dbReference type="ARBA" id="ARBA00023002"/>
    </source>
</evidence>
<keyword evidence="3" id="KW-0349">Heme</keyword>
<feature type="transmembrane region" description="Helical" evidence="8">
    <location>
        <begin position="384"/>
        <end position="404"/>
    </location>
</feature>
<evidence type="ECO:0000256" key="2">
    <source>
        <dbReference type="ARBA" id="ARBA00010617"/>
    </source>
</evidence>
<dbReference type="InterPro" id="IPR001128">
    <property type="entry name" value="Cyt_P450"/>
</dbReference>
<accession>A0A5E4Q3N9</accession>
<comment type="cofactor">
    <cofactor evidence="1">
        <name>heme</name>
        <dbReference type="ChEBI" id="CHEBI:30413"/>
    </cofactor>
</comment>
<organism evidence="9 10">
    <name type="scientific">Leptidea sinapis</name>
    <dbReference type="NCBI Taxonomy" id="189913"/>
    <lineage>
        <taxon>Eukaryota</taxon>
        <taxon>Metazoa</taxon>
        <taxon>Ecdysozoa</taxon>
        <taxon>Arthropoda</taxon>
        <taxon>Hexapoda</taxon>
        <taxon>Insecta</taxon>
        <taxon>Pterygota</taxon>
        <taxon>Neoptera</taxon>
        <taxon>Endopterygota</taxon>
        <taxon>Lepidoptera</taxon>
        <taxon>Glossata</taxon>
        <taxon>Ditrysia</taxon>
        <taxon>Papilionoidea</taxon>
        <taxon>Pieridae</taxon>
        <taxon>Dismorphiinae</taxon>
        <taxon>Leptidea</taxon>
    </lineage>
</organism>
<dbReference type="GO" id="GO:0016705">
    <property type="term" value="F:oxidoreductase activity, acting on paired donors, with incorporation or reduction of molecular oxygen"/>
    <property type="evidence" value="ECO:0007669"/>
    <property type="project" value="InterPro"/>
</dbReference>
<evidence type="ECO:0000313" key="9">
    <source>
        <dbReference type="EMBL" id="VVC91846.1"/>
    </source>
</evidence>
<dbReference type="PANTHER" id="PTHR24279:SF120">
    <property type="entry name" value="CYTOCHROME P450"/>
    <property type="match status" value="1"/>
</dbReference>
<dbReference type="SUPFAM" id="SSF48264">
    <property type="entry name" value="Cytochrome P450"/>
    <property type="match status" value="1"/>
</dbReference>
<gene>
    <name evidence="9" type="ORF">LSINAPIS_LOCUS4411</name>
</gene>
<evidence type="ECO:0000256" key="4">
    <source>
        <dbReference type="ARBA" id="ARBA00022723"/>
    </source>
</evidence>
<keyword evidence="7" id="KW-0503">Monooxygenase</keyword>
<keyword evidence="6" id="KW-0408">Iron</keyword>
<reference evidence="9 10" key="1">
    <citation type="submission" date="2017-07" db="EMBL/GenBank/DDBJ databases">
        <authorList>
            <person name="Talla V."/>
            <person name="Backstrom N."/>
        </authorList>
    </citation>
    <scope>NUCLEOTIDE SEQUENCE [LARGE SCALE GENOMIC DNA]</scope>
</reference>
<evidence type="ECO:0000313" key="10">
    <source>
        <dbReference type="Proteomes" id="UP000324832"/>
    </source>
</evidence>
<evidence type="ECO:0000256" key="1">
    <source>
        <dbReference type="ARBA" id="ARBA00001971"/>
    </source>
</evidence>
<name>A0A5E4Q3N9_9NEOP</name>
<protein>
    <recommendedName>
        <fullName evidence="11">Cytochrome P450</fullName>
    </recommendedName>
</protein>
<dbReference type="PANTHER" id="PTHR24279">
    <property type="entry name" value="CYTOCHROME P450"/>
    <property type="match status" value="1"/>
</dbReference>
<evidence type="ECO:0008006" key="11">
    <source>
        <dbReference type="Google" id="ProtNLM"/>
    </source>
</evidence>
<keyword evidence="4" id="KW-0479">Metal-binding</keyword>
<evidence type="ECO:0000256" key="8">
    <source>
        <dbReference type="SAM" id="Phobius"/>
    </source>
</evidence>
<sequence length="442" mass="50911">MLVNRIRLLYPSKGVYNKYCGRMLKSSVVKLQTPKTLEINVSEQPKDSSLPSRAKSVEKPVITLPTQRVVPMILNKKEPIVLPFDDVPGPKSLKYLSIARYYLSQIGTQITTRLITFGLNVGTYMRNRKSTGNLSVLFDEYGPVVRFVSPVGRDIVLINHPEHIQKVFTLEGDHPIRSTIESLEKYRVEHRNHVYSGIFTVQGQEWFHQRCLVKDPLQTASAIHAQSIYDLCDRFTQKVYSTRNYQDEVSKDFYKQIHKWAFDCMGLVIFSKKFTMIDTELVNSQCDMSWMYHNLEKATEAIIKCESGLRWWKITPTPVWLKLTKHCENLDNLIGKYVLAANKEIQNNIQDIDKSANPTCLIDAILLCDNKLTVEDISTIVMDMLLIGVNTIASATSYLLYFVAKHQKAQRQLYEEIEHMYGDLNTRATHTTTHQIFHKEPS</sequence>
<dbReference type="InterPro" id="IPR050479">
    <property type="entry name" value="CYP11_CYP27_families"/>
</dbReference>
<dbReference type="GO" id="GO:0020037">
    <property type="term" value="F:heme binding"/>
    <property type="evidence" value="ECO:0007669"/>
    <property type="project" value="InterPro"/>
</dbReference>